<proteinExistence type="predicted"/>
<protein>
    <submittedName>
        <fullName evidence="1">Galactose mutarotase</fullName>
    </submittedName>
</protein>
<dbReference type="OrthoDB" id="4739604at2"/>
<dbReference type="GO" id="GO:0030246">
    <property type="term" value="F:carbohydrate binding"/>
    <property type="evidence" value="ECO:0007669"/>
    <property type="project" value="InterPro"/>
</dbReference>
<dbReference type="InterPro" id="IPR014718">
    <property type="entry name" value="GH-type_carb-bd"/>
</dbReference>
<keyword evidence="2" id="KW-1185">Reference proteome</keyword>
<dbReference type="Proteomes" id="UP000275048">
    <property type="component" value="Unassembled WGS sequence"/>
</dbReference>
<dbReference type="InterPro" id="IPR037480">
    <property type="entry name" value="YihR-like"/>
</dbReference>
<organism evidence="1 2">
    <name type="scientific">Agromyces tardus</name>
    <dbReference type="NCBI Taxonomy" id="2583849"/>
    <lineage>
        <taxon>Bacteria</taxon>
        <taxon>Bacillati</taxon>
        <taxon>Actinomycetota</taxon>
        <taxon>Actinomycetes</taxon>
        <taxon>Micrococcales</taxon>
        <taxon>Microbacteriaceae</taxon>
        <taxon>Agromyces</taxon>
    </lineage>
</organism>
<dbReference type="GO" id="GO:0004034">
    <property type="term" value="F:aldose 1-epimerase activity"/>
    <property type="evidence" value="ECO:0007669"/>
    <property type="project" value="TreeGrafter"/>
</dbReference>
<dbReference type="RefSeq" id="WP_122936043.1">
    <property type="nucleotide sequence ID" value="NZ_JBHSNT010000008.1"/>
</dbReference>
<sequence length="302" mass="33090">MRPPSGDQHELSFGEYEATITGIGASLRRLTYRGRDLVLPFEVDSIRPAYSGAILAPWPNRVIDGLYEWDGGNYQLPINEVDRQHALHGLVVWLEFTPTRRTTNLLQLIGIIEPQDGYPFRVELRITYRLDEAGLRTSVAATNLGNRPAPYGVGPHPYLVAGDGVVDDWVLELAADEVLTVTEDRLIPLDRVAVTSSELDFRAGRAIASTVIDHAYTSLARDQQSRATARLTGPNGTGVGMAWGPECGWVQIHTADGSDRAGLAVEPMTCPPAAFNTGIDLQSLTPGSTHRAEWTIFAVERY</sequence>
<comment type="caution">
    <text evidence="1">The sequence shown here is derived from an EMBL/GenBank/DDBJ whole genome shotgun (WGS) entry which is preliminary data.</text>
</comment>
<dbReference type="Gene3D" id="2.70.98.10">
    <property type="match status" value="1"/>
</dbReference>
<name>A0A3M8AIS8_9MICO</name>
<gene>
    <name evidence="1" type="ORF">EDM22_05435</name>
</gene>
<dbReference type="SUPFAM" id="SSF74650">
    <property type="entry name" value="Galactose mutarotase-like"/>
    <property type="match status" value="1"/>
</dbReference>
<dbReference type="PANTHER" id="PTHR10091">
    <property type="entry name" value="ALDOSE-1-EPIMERASE"/>
    <property type="match status" value="1"/>
</dbReference>
<dbReference type="AlphaFoldDB" id="A0A3M8AIS8"/>
<dbReference type="EMBL" id="RHHB01000005">
    <property type="protein sequence ID" value="RNB51132.1"/>
    <property type="molecule type" value="Genomic_DNA"/>
</dbReference>
<dbReference type="InterPro" id="IPR008183">
    <property type="entry name" value="Aldose_1/G6P_1-epimerase"/>
</dbReference>
<evidence type="ECO:0000313" key="1">
    <source>
        <dbReference type="EMBL" id="RNB51132.1"/>
    </source>
</evidence>
<reference evidence="1 2" key="1">
    <citation type="submission" date="2018-10" db="EMBL/GenBank/DDBJ databases">
        <title>Isolation, diversity and antibacterial activity of antinobacteria from the wheat rhizosphere soil.</title>
        <authorList>
            <person name="Sun T."/>
        </authorList>
    </citation>
    <scope>NUCLEOTIDE SEQUENCE [LARGE SCALE GENOMIC DNA]</scope>
    <source>
        <strain evidence="1 2">SJ-23</strain>
    </source>
</reference>
<evidence type="ECO:0000313" key="2">
    <source>
        <dbReference type="Proteomes" id="UP000275048"/>
    </source>
</evidence>
<accession>A0A3M8AIS8</accession>
<dbReference type="Pfam" id="PF01263">
    <property type="entry name" value="Aldose_epim"/>
    <property type="match status" value="1"/>
</dbReference>
<dbReference type="GO" id="GO:0033499">
    <property type="term" value="P:galactose catabolic process via UDP-galactose, Leloir pathway"/>
    <property type="evidence" value="ECO:0007669"/>
    <property type="project" value="TreeGrafter"/>
</dbReference>
<dbReference type="InterPro" id="IPR011013">
    <property type="entry name" value="Gal_mutarotase_sf_dom"/>
</dbReference>
<dbReference type="GO" id="GO:0006006">
    <property type="term" value="P:glucose metabolic process"/>
    <property type="evidence" value="ECO:0007669"/>
    <property type="project" value="TreeGrafter"/>
</dbReference>
<dbReference type="CDD" id="cd09022">
    <property type="entry name" value="Aldose_epim_Ec_YihR"/>
    <property type="match status" value="1"/>
</dbReference>
<dbReference type="PANTHER" id="PTHR10091:SF0">
    <property type="entry name" value="GALACTOSE MUTAROTASE"/>
    <property type="match status" value="1"/>
</dbReference>